<dbReference type="Proteomes" id="UP001326199">
    <property type="component" value="Unassembled WGS sequence"/>
</dbReference>
<evidence type="ECO:0000313" key="1">
    <source>
        <dbReference type="EMBL" id="KAK4665169.1"/>
    </source>
</evidence>
<accession>A0ABR0HBD3</accession>
<reference evidence="1 2" key="1">
    <citation type="journal article" date="2023" name="bioRxiv">
        <title>High-quality genome assemblies of four members of thePodospora anserinaspecies complex.</title>
        <authorList>
            <person name="Ament-Velasquez S.L."/>
            <person name="Vogan A.A."/>
            <person name="Wallerman O."/>
            <person name="Hartmann F."/>
            <person name="Gautier V."/>
            <person name="Silar P."/>
            <person name="Giraud T."/>
            <person name="Johannesson H."/>
        </authorList>
    </citation>
    <scope>NUCLEOTIDE SEQUENCE [LARGE SCALE GENOMIC DNA]</scope>
    <source>
        <strain evidence="1 2">CBS 411.78</strain>
    </source>
</reference>
<dbReference type="GeneID" id="87926211"/>
<comment type="caution">
    <text evidence="1">The sequence shown here is derived from an EMBL/GenBank/DDBJ whole genome shotgun (WGS) entry which is preliminary data.</text>
</comment>
<organism evidence="1 2">
    <name type="scientific">Podospora pseudopauciseta</name>
    <dbReference type="NCBI Taxonomy" id="2093780"/>
    <lineage>
        <taxon>Eukaryota</taxon>
        <taxon>Fungi</taxon>
        <taxon>Dikarya</taxon>
        <taxon>Ascomycota</taxon>
        <taxon>Pezizomycotina</taxon>
        <taxon>Sordariomycetes</taxon>
        <taxon>Sordariomycetidae</taxon>
        <taxon>Sordariales</taxon>
        <taxon>Podosporaceae</taxon>
        <taxon>Podospora</taxon>
    </lineage>
</organism>
<keyword evidence="2" id="KW-1185">Reference proteome</keyword>
<protein>
    <submittedName>
        <fullName evidence="1">Uncharacterized protein</fullName>
    </submittedName>
</protein>
<evidence type="ECO:0000313" key="2">
    <source>
        <dbReference type="Proteomes" id="UP001326199"/>
    </source>
</evidence>
<sequence>MILDLFALFDGVHWRSSTVTTLALALDPTLGTALQTSNEQANGSAQRLLERCNALGKKIELRCAGLVELVDSEIGFVHRSAQDFLVDTLNGRAILAYDTTSRQDGVYQLINAHLTVLSVQSEEYLDCFYHWLGRGHYLIRASIKLVLRAYNTLVTLSDAEAMELLDRI</sequence>
<dbReference type="RefSeq" id="XP_062765135.1">
    <property type="nucleotide sequence ID" value="XM_062906065.1"/>
</dbReference>
<name>A0ABR0HBD3_9PEZI</name>
<dbReference type="EMBL" id="JAFFHB010000006">
    <property type="protein sequence ID" value="KAK4665169.1"/>
    <property type="molecule type" value="Genomic_DNA"/>
</dbReference>
<proteinExistence type="predicted"/>
<gene>
    <name evidence="1" type="ORF">QC763_0078290</name>
</gene>